<organism evidence="2">
    <name type="scientific">Cladocopium goreaui</name>
    <dbReference type="NCBI Taxonomy" id="2562237"/>
    <lineage>
        <taxon>Eukaryota</taxon>
        <taxon>Sar</taxon>
        <taxon>Alveolata</taxon>
        <taxon>Dinophyceae</taxon>
        <taxon>Suessiales</taxon>
        <taxon>Symbiodiniaceae</taxon>
        <taxon>Cladocopium</taxon>
    </lineage>
</organism>
<feature type="region of interest" description="Disordered" evidence="1">
    <location>
        <begin position="708"/>
        <end position="739"/>
    </location>
</feature>
<dbReference type="EMBL" id="CAMXCT010006646">
    <property type="protein sequence ID" value="CAI4017623.1"/>
    <property type="molecule type" value="Genomic_DNA"/>
</dbReference>
<reference evidence="3" key="2">
    <citation type="submission" date="2024-04" db="EMBL/GenBank/DDBJ databases">
        <authorList>
            <person name="Chen Y."/>
            <person name="Shah S."/>
            <person name="Dougan E. K."/>
            <person name="Thang M."/>
            <person name="Chan C."/>
        </authorList>
    </citation>
    <scope>NUCLEOTIDE SEQUENCE [LARGE SCALE GENOMIC DNA]</scope>
</reference>
<comment type="caution">
    <text evidence="2">The sequence shown here is derived from an EMBL/GenBank/DDBJ whole genome shotgun (WGS) entry which is preliminary data.</text>
</comment>
<proteinExistence type="predicted"/>
<sequence length="739" mass="81925">MDQNLQKFIAKVKDDPSMPIGTKWMQIQQKLQENGLMYQQTLKPTQLLVHPLNRGGAMLSHYDCHHKGANILTIGPDLSKIQASVAIEVSNQMAKKKSQIATNEAIVHASEGTLCPPSGQERELAAIAHNGNLNLQSCCGSQGNQNPFYTMCTEGWQWDIIVAQVEDIFPDLPQLIQAALNSSHGIAKAQTEIEIMASMASHYAHTKDLKKALQLAESTKPKCMPYIAAIAHYVQKYSGGTNVDTIHVLGHVSTLATIAHGKAFTNTMTIGEDFMTTIAFIGFKEKSSSFPWVRAGLLAANLQSPICKDGIGKLLLKTDVEKLKAPAMRANLASCEANLAHGYTIVQKHGLHATRDGRNLFARFLVRSILYLTKKQHKSRDEIQFENLGEISSTFSQELHDLLNGTNTAAPSSSWVPESFQECVLCLKYFIQHTVLPSFLSILSLKHVCWQESSDAKLIAKRKWGLEENTFYHRKGDLKHWQFKSITDTVATFVHMPLFPPKDGQPWKMEVELDELKDVKKAATEPPQLLLSQAMQDLLPESLGSFHQEKLKAEATIAMTQLYHENLLPEGSVVVAERSFGGNMEVHMAKTENGFQVPILRNNAKVEQGYPKKNASLTNSALLQGLKAKRDDALTMSLMPTPDGEGIGNENAKKHKAAKQTMDMVVQIDVGGTMVHCLCPKSRGTHNELMVEMDQDQLTAVFQPLQPDIQEITLQSPKKTRKRKRDTVPPDGHEPAPEG</sequence>
<dbReference type="OrthoDB" id="487782at2759"/>
<evidence type="ECO:0000313" key="4">
    <source>
        <dbReference type="Proteomes" id="UP001152797"/>
    </source>
</evidence>
<name>A0A9P1GML3_9DINO</name>
<dbReference type="EMBL" id="CAMXCT020006646">
    <property type="protein sequence ID" value="CAL1170998.1"/>
    <property type="molecule type" value="Genomic_DNA"/>
</dbReference>
<dbReference type="EMBL" id="CAMXCT030006646">
    <property type="protein sequence ID" value="CAL4804935.1"/>
    <property type="molecule type" value="Genomic_DNA"/>
</dbReference>
<feature type="compositionally biased region" description="Basic and acidic residues" evidence="1">
    <location>
        <begin position="726"/>
        <end position="739"/>
    </location>
</feature>
<reference evidence="2" key="1">
    <citation type="submission" date="2022-10" db="EMBL/GenBank/DDBJ databases">
        <authorList>
            <person name="Chen Y."/>
            <person name="Dougan E. K."/>
            <person name="Chan C."/>
            <person name="Rhodes N."/>
            <person name="Thang M."/>
        </authorList>
    </citation>
    <scope>NUCLEOTIDE SEQUENCE</scope>
</reference>
<accession>A0A9P1GML3</accession>
<dbReference type="AlphaFoldDB" id="A0A9P1GML3"/>
<evidence type="ECO:0000313" key="3">
    <source>
        <dbReference type="EMBL" id="CAL1170998.1"/>
    </source>
</evidence>
<protein>
    <submittedName>
        <fullName evidence="2">Uncharacterized protein</fullName>
    </submittedName>
</protein>
<evidence type="ECO:0000313" key="2">
    <source>
        <dbReference type="EMBL" id="CAI4017623.1"/>
    </source>
</evidence>
<keyword evidence="4" id="KW-1185">Reference proteome</keyword>
<gene>
    <name evidence="2" type="ORF">C1SCF055_LOCUS42254</name>
</gene>
<evidence type="ECO:0000256" key="1">
    <source>
        <dbReference type="SAM" id="MobiDB-lite"/>
    </source>
</evidence>
<dbReference type="Proteomes" id="UP001152797">
    <property type="component" value="Unassembled WGS sequence"/>
</dbReference>